<evidence type="ECO:0000256" key="2">
    <source>
        <dbReference type="ARBA" id="ARBA00023002"/>
    </source>
</evidence>
<dbReference type="EMBL" id="JABEVY010000251">
    <property type="protein sequence ID" value="KAF5240310.1"/>
    <property type="molecule type" value="Genomic_DNA"/>
</dbReference>
<dbReference type="SUPFAM" id="SSF53720">
    <property type="entry name" value="ALDH-like"/>
    <property type="match status" value="1"/>
</dbReference>
<dbReference type="PANTHER" id="PTHR42986:SF1">
    <property type="entry name" value="BENZALDEHYDE DEHYDROGENASE YFMT"/>
    <property type="match status" value="1"/>
</dbReference>
<dbReference type="InterPro" id="IPR016162">
    <property type="entry name" value="Ald_DH_N"/>
</dbReference>
<dbReference type="CDD" id="cd07105">
    <property type="entry name" value="ALDH_SaliADH"/>
    <property type="match status" value="1"/>
</dbReference>
<feature type="domain" description="Aldehyde dehydrogenase" evidence="6">
    <location>
        <begin position="30"/>
        <end position="510"/>
    </location>
</feature>
<dbReference type="Gene3D" id="3.40.605.10">
    <property type="entry name" value="Aldehyde Dehydrogenase, Chain A, domain 1"/>
    <property type="match status" value="1"/>
</dbReference>
<dbReference type="Gene3D" id="3.40.309.10">
    <property type="entry name" value="Aldehyde Dehydrogenase, Chain A, domain 2"/>
    <property type="match status" value="1"/>
</dbReference>
<sequence>MPEEIQMNHTSDEAKFDLIINGQRRPVVRSFPVLDPVSQREIHLAPAADENDALAAVNAAEVAFETWRDSTPIERRTIMLKAADVMRKRSDELVEAMVLETGAKKSWASFNIETCIQLIHEAAAMATQIKGELQQSNSKGVSLADSRMVLIYHLAEVILTCHQNPGTIAMIFKEPCGVVLGIAPWNAPIILGTRAFVIPIICGNTAVLKASEASPYTQYLIVDSFLKAGLPDGVLNYICCPRNMAPSVTETMVAHSAVQRVNFTGSTAVGRLIATLCAKYLKPAVLELGGKAPMVILKDANLEEAVRAAAFGAMQHQGQICMSTERIIVHKSVFSKFAELFAIKINSMRAADPSKDGTAALGSLINPVAGNRVKDLVTDALAKGAKLRGGKVGFEGAVVQPIVLEGVSKGMDIYYQESFGPVVSLFEFETTQEAISLANDTEYGLVCSVFSENISDALAVGRKIRSGSCHINGATVHDEPHLPLGGQKASGYGRFGGSACIDEFTEDRVVTVNTLSGFFPI</sequence>
<dbReference type="InterPro" id="IPR016163">
    <property type="entry name" value="Ald_DH_C"/>
</dbReference>
<reference evidence="7 8" key="1">
    <citation type="journal article" date="2020" name="BMC Genomics">
        <title>Correction to: Identification and distribution of gene clusters required for synthesis of sphingolipid metabolism inhibitors in diverse species of the filamentous fungus Fusarium.</title>
        <authorList>
            <person name="Kim H.S."/>
            <person name="Lohmar J.M."/>
            <person name="Busman M."/>
            <person name="Brown D.W."/>
            <person name="Naumann T.A."/>
            <person name="Divon H.H."/>
            <person name="Lysoe E."/>
            <person name="Uhlig S."/>
            <person name="Proctor R.H."/>
        </authorList>
    </citation>
    <scope>NUCLEOTIDE SEQUENCE [LARGE SCALE GENOMIC DNA]</scope>
    <source>
        <strain evidence="7 8">NRRL 25214</strain>
    </source>
</reference>
<dbReference type="InterPro" id="IPR015590">
    <property type="entry name" value="Aldehyde_DH_dom"/>
</dbReference>
<dbReference type="PANTHER" id="PTHR42986">
    <property type="entry name" value="BENZALDEHYDE DEHYDROGENASE YFMT"/>
    <property type="match status" value="1"/>
</dbReference>
<dbReference type="InterPro" id="IPR029510">
    <property type="entry name" value="Ald_DH_CS_GLU"/>
</dbReference>
<dbReference type="PROSITE" id="PS00687">
    <property type="entry name" value="ALDEHYDE_DEHYDR_GLU"/>
    <property type="match status" value="1"/>
</dbReference>
<evidence type="ECO:0000256" key="3">
    <source>
        <dbReference type="ARBA" id="ARBA00023027"/>
    </source>
</evidence>
<feature type="active site" evidence="4">
    <location>
        <position position="287"/>
    </location>
</feature>
<accession>A0A8H4Z6L6</accession>
<evidence type="ECO:0000259" key="6">
    <source>
        <dbReference type="Pfam" id="PF00171"/>
    </source>
</evidence>
<keyword evidence="3" id="KW-0520">NAD</keyword>
<proteinExistence type="inferred from homology"/>
<dbReference type="GO" id="GO:0016620">
    <property type="term" value="F:oxidoreductase activity, acting on the aldehyde or oxo group of donors, NAD or NADP as acceptor"/>
    <property type="evidence" value="ECO:0007669"/>
    <property type="project" value="InterPro"/>
</dbReference>
<evidence type="ECO:0000313" key="8">
    <source>
        <dbReference type="Proteomes" id="UP000573603"/>
    </source>
</evidence>
<comment type="caution">
    <text evidence="7">The sequence shown here is derived from an EMBL/GenBank/DDBJ whole genome shotgun (WGS) entry which is preliminary data.</text>
</comment>
<evidence type="ECO:0000256" key="5">
    <source>
        <dbReference type="RuleBase" id="RU003345"/>
    </source>
</evidence>
<name>A0A8H4Z6L6_9HYPO</name>
<comment type="similarity">
    <text evidence="1 5">Belongs to the aldehyde dehydrogenase family.</text>
</comment>
<organism evidence="7 8">
    <name type="scientific">Fusarium anthophilum</name>
    <dbReference type="NCBI Taxonomy" id="48485"/>
    <lineage>
        <taxon>Eukaryota</taxon>
        <taxon>Fungi</taxon>
        <taxon>Dikarya</taxon>
        <taxon>Ascomycota</taxon>
        <taxon>Pezizomycotina</taxon>
        <taxon>Sordariomycetes</taxon>
        <taxon>Hypocreomycetidae</taxon>
        <taxon>Hypocreales</taxon>
        <taxon>Nectriaceae</taxon>
        <taxon>Fusarium</taxon>
        <taxon>Fusarium fujikuroi species complex</taxon>
    </lineage>
</organism>
<protein>
    <recommendedName>
        <fullName evidence="6">Aldehyde dehydrogenase domain-containing protein</fullName>
    </recommendedName>
</protein>
<dbReference type="Pfam" id="PF00171">
    <property type="entry name" value="Aldedh"/>
    <property type="match status" value="1"/>
</dbReference>
<keyword evidence="2 5" id="KW-0560">Oxidoreductase</keyword>
<dbReference type="AlphaFoldDB" id="A0A8H4Z6L6"/>
<dbReference type="Proteomes" id="UP000573603">
    <property type="component" value="Unassembled WGS sequence"/>
</dbReference>
<evidence type="ECO:0000256" key="4">
    <source>
        <dbReference type="PROSITE-ProRule" id="PRU10007"/>
    </source>
</evidence>
<gene>
    <name evidence="7" type="ORF">FANTH_9570</name>
</gene>
<keyword evidence="8" id="KW-1185">Reference proteome</keyword>
<evidence type="ECO:0000256" key="1">
    <source>
        <dbReference type="ARBA" id="ARBA00009986"/>
    </source>
</evidence>
<evidence type="ECO:0000313" key="7">
    <source>
        <dbReference type="EMBL" id="KAF5240310.1"/>
    </source>
</evidence>
<dbReference type="InterPro" id="IPR016161">
    <property type="entry name" value="Ald_DH/histidinol_DH"/>
</dbReference>